<dbReference type="Gene3D" id="2.40.160.20">
    <property type="match status" value="1"/>
</dbReference>
<protein>
    <submittedName>
        <fullName evidence="8">Membrane protein</fullName>
    </submittedName>
</protein>
<keyword evidence="9" id="KW-1185">Reference proteome</keyword>
<dbReference type="PANTHER" id="PTHR34001:SF3">
    <property type="entry name" value="BLL7405 PROTEIN"/>
    <property type="match status" value="1"/>
</dbReference>
<reference evidence="8" key="1">
    <citation type="journal article" date="2014" name="Int. J. Syst. Evol. Microbiol.">
        <title>Complete genome sequence of Corynebacterium casei LMG S-19264T (=DSM 44701T), isolated from a smear-ripened cheese.</title>
        <authorList>
            <consortium name="US DOE Joint Genome Institute (JGI-PGF)"/>
            <person name="Walter F."/>
            <person name="Albersmeier A."/>
            <person name="Kalinowski J."/>
            <person name="Ruckert C."/>
        </authorList>
    </citation>
    <scope>NUCLEOTIDE SEQUENCE</scope>
    <source>
        <strain evidence="8">CGMCC 1.12214</strain>
    </source>
</reference>
<sequence>MIRNLLLAATALTVMSGVASAADLPTSKGAPMAPVVYAPVFTWQGFYVGLNAGYGFSDNRNVTFTSGTGVVTTFSDSNDGGFVGGGQIGYNWQFGQIVAGVEADIQYADLGRKSDFAPFYYGGGNDSSYFGTVRGRLGYAFDRALIYVTGGLAYGDIGGSAFGNDNTKAGWTLGGGVEYAFTPNWTAKIEGLYVNIDRGNRGYVVAGPTAATTYAVTSGKNNDFGVVRVGLNYKF</sequence>
<evidence type="ECO:0000313" key="8">
    <source>
        <dbReference type="EMBL" id="GGH26849.1"/>
    </source>
</evidence>
<evidence type="ECO:0000256" key="5">
    <source>
        <dbReference type="ARBA" id="ARBA00038306"/>
    </source>
</evidence>
<dbReference type="SUPFAM" id="SSF56925">
    <property type="entry name" value="OMPA-like"/>
    <property type="match status" value="1"/>
</dbReference>
<feature type="chain" id="PRO_5036872371" evidence="6">
    <location>
        <begin position="22"/>
        <end position="235"/>
    </location>
</feature>
<name>A0A917IAQ7_9HYPH</name>
<dbReference type="Pfam" id="PF13505">
    <property type="entry name" value="OMP_b-brl"/>
    <property type="match status" value="1"/>
</dbReference>
<evidence type="ECO:0000313" key="9">
    <source>
        <dbReference type="Proteomes" id="UP000603912"/>
    </source>
</evidence>
<dbReference type="InterPro" id="IPR011250">
    <property type="entry name" value="OMP/PagP_B-barrel"/>
</dbReference>
<proteinExistence type="inferred from homology"/>
<comment type="similarity">
    <text evidence="5">Belongs to the Omp25/RopB family.</text>
</comment>
<dbReference type="GO" id="GO:0009279">
    <property type="term" value="C:cell outer membrane"/>
    <property type="evidence" value="ECO:0007669"/>
    <property type="project" value="UniProtKB-SubCell"/>
</dbReference>
<keyword evidence="2 6" id="KW-0732">Signal</keyword>
<dbReference type="InterPro" id="IPR027385">
    <property type="entry name" value="Beta-barrel_OMP"/>
</dbReference>
<accession>A0A917IAQ7</accession>
<keyword evidence="3" id="KW-0472">Membrane</keyword>
<evidence type="ECO:0000256" key="3">
    <source>
        <dbReference type="ARBA" id="ARBA00023136"/>
    </source>
</evidence>
<dbReference type="EMBL" id="BMES01000002">
    <property type="protein sequence ID" value="GGH26849.1"/>
    <property type="molecule type" value="Genomic_DNA"/>
</dbReference>
<dbReference type="InterPro" id="IPR051692">
    <property type="entry name" value="OMP-like"/>
</dbReference>
<evidence type="ECO:0000259" key="7">
    <source>
        <dbReference type="Pfam" id="PF13505"/>
    </source>
</evidence>
<reference evidence="8" key="2">
    <citation type="submission" date="2020-09" db="EMBL/GenBank/DDBJ databases">
        <authorList>
            <person name="Sun Q."/>
            <person name="Zhou Y."/>
        </authorList>
    </citation>
    <scope>NUCLEOTIDE SEQUENCE</scope>
    <source>
        <strain evidence="8">CGMCC 1.12214</strain>
    </source>
</reference>
<dbReference type="AlphaFoldDB" id="A0A917IAQ7"/>
<evidence type="ECO:0000256" key="4">
    <source>
        <dbReference type="ARBA" id="ARBA00023237"/>
    </source>
</evidence>
<dbReference type="Proteomes" id="UP000603912">
    <property type="component" value="Unassembled WGS sequence"/>
</dbReference>
<feature type="domain" description="Outer membrane protein beta-barrel" evidence="7">
    <location>
        <begin position="42"/>
        <end position="235"/>
    </location>
</feature>
<feature type="signal peptide" evidence="6">
    <location>
        <begin position="1"/>
        <end position="21"/>
    </location>
</feature>
<organism evidence="8 9">
    <name type="scientific">Alsobacter metallidurans</name>
    <dbReference type="NCBI Taxonomy" id="340221"/>
    <lineage>
        <taxon>Bacteria</taxon>
        <taxon>Pseudomonadati</taxon>
        <taxon>Pseudomonadota</taxon>
        <taxon>Alphaproteobacteria</taxon>
        <taxon>Hyphomicrobiales</taxon>
        <taxon>Alsobacteraceae</taxon>
        <taxon>Alsobacter</taxon>
    </lineage>
</organism>
<comment type="subcellular location">
    <subcellularLocation>
        <location evidence="1">Cell outer membrane</location>
    </subcellularLocation>
</comment>
<dbReference type="RefSeq" id="WP_188518983.1">
    <property type="nucleotide sequence ID" value="NZ_BMES01000002.1"/>
</dbReference>
<evidence type="ECO:0000256" key="2">
    <source>
        <dbReference type="ARBA" id="ARBA00022729"/>
    </source>
</evidence>
<gene>
    <name evidence="8" type="ORF">GCM10007036_34970</name>
</gene>
<evidence type="ECO:0000256" key="1">
    <source>
        <dbReference type="ARBA" id="ARBA00004442"/>
    </source>
</evidence>
<comment type="caution">
    <text evidence="8">The sequence shown here is derived from an EMBL/GenBank/DDBJ whole genome shotgun (WGS) entry which is preliminary data.</text>
</comment>
<evidence type="ECO:0000256" key="6">
    <source>
        <dbReference type="SAM" id="SignalP"/>
    </source>
</evidence>
<keyword evidence="4" id="KW-0998">Cell outer membrane</keyword>
<dbReference type="PANTHER" id="PTHR34001">
    <property type="entry name" value="BLL7405 PROTEIN"/>
    <property type="match status" value="1"/>
</dbReference>